<proteinExistence type="predicted"/>
<evidence type="ECO:0000256" key="1">
    <source>
        <dbReference type="SAM" id="MobiDB-lite"/>
    </source>
</evidence>
<dbReference type="RefSeq" id="WP_389357518.1">
    <property type="nucleotide sequence ID" value="NZ_JBIACK010000001.1"/>
</dbReference>
<accession>A0ABW6K5B4</accession>
<comment type="caution">
    <text evidence="2">The sequence shown here is derived from an EMBL/GenBank/DDBJ whole genome shotgun (WGS) entry which is preliminary data.</text>
</comment>
<dbReference type="Proteomes" id="UP001601059">
    <property type="component" value="Unassembled WGS sequence"/>
</dbReference>
<reference evidence="2 3" key="1">
    <citation type="submission" date="2024-08" db="EMBL/GenBank/DDBJ databases">
        <title>Two novel Cytobacillus novel species.</title>
        <authorList>
            <person name="Liu G."/>
        </authorList>
    </citation>
    <scope>NUCLEOTIDE SEQUENCE [LARGE SCALE GENOMIC DNA]</scope>
    <source>
        <strain evidence="2 3">FJAT-54145</strain>
    </source>
</reference>
<name>A0ABW6K5B4_9BACI</name>
<evidence type="ECO:0000313" key="2">
    <source>
        <dbReference type="EMBL" id="MFE8699374.1"/>
    </source>
</evidence>
<feature type="region of interest" description="Disordered" evidence="1">
    <location>
        <begin position="125"/>
        <end position="148"/>
    </location>
</feature>
<dbReference type="EMBL" id="JBIACK010000001">
    <property type="protein sequence ID" value="MFE8699374.1"/>
    <property type="molecule type" value="Genomic_DNA"/>
</dbReference>
<gene>
    <name evidence="2" type="ORF">ACFYKX_01925</name>
</gene>
<organism evidence="2 3">
    <name type="scientific">Cytobacillus spartinae</name>
    <dbReference type="NCBI Taxonomy" id="3299023"/>
    <lineage>
        <taxon>Bacteria</taxon>
        <taxon>Bacillati</taxon>
        <taxon>Bacillota</taxon>
        <taxon>Bacilli</taxon>
        <taxon>Bacillales</taxon>
        <taxon>Bacillaceae</taxon>
        <taxon>Cytobacillus</taxon>
    </lineage>
</organism>
<protein>
    <submittedName>
        <fullName evidence="2">Uncharacterized protein</fullName>
    </submittedName>
</protein>
<evidence type="ECO:0000313" key="3">
    <source>
        <dbReference type="Proteomes" id="UP001601059"/>
    </source>
</evidence>
<keyword evidence="3" id="KW-1185">Reference proteome</keyword>
<feature type="compositionally biased region" description="Acidic residues" evidence="1">
    <location>
        <begin position="127"/>
        <end position="148"/>
    </location>
</feature>
<sequence>MAELKYLQIDDNLESYYITLCDIYFYHVSQSSSEDEKTKTAGTIDQISSLIFHAITVGGTTIREMDNEKYEKEYKRFYNDIMSAIKECSENDVVFDSFLEIIDEIVGAALKLASAFEKLGKIKEENQEATDIETEEKEDEEEVVEEEI</sequence>